<reference evidence="1" key="1">
    <citation type="submission" date="2014-09" db="EMBL/GenBank/DDBJ databases">
        <authorList>
            <person name="Magalhaes I.L.F."/>
            <person name="Oliveira U."/>
            <person name="Santos F.R."/>
            <person name="Vidigal T.H.D.A."/>
            <person name="Brescovit A.D."/>
            <person name="Santos A.J."/>
        </authorList>
    </citation>
    <scope>NUCLEOTIDE SEQUENCE</scope>
    <source>
        <tissue evidence="1">Shoot tissue taken approximately 20 cm above the soil surface</tissue>
    </source>
</reference>
<protein>
    <submittedName>
        <fullName evidence="1">Uncharacterized protein</fullName>
    </submittedName>
</protein>
<dbReference type="EMBL" id="GBRH01278890">
    <property type="protein sequence ID" value="JAD19005.1"/>
    <property type="molecule type" value="Transcribed_RNA"/>
</dbReference>
<name>A0A0A8Y1M8_ARUDO</name>
<organism evidence="1">
    <name type="scientific">Arundo donax</name>
    <name type="common">Giant reed</name>
    <name type="synonym">Donax arundinaceus</name>
    <dbReference type="NCBI Taxonomy" id="35708"/>
    <lineage>
        <taxon>Eukaryota</taxon>
        <taxon>Viridiplantae</taxon>
        <taxon>Streptophyta</taxon>
        <taxon>Embryophyta</taxon>
        <taxon>Tracheophyta</taxon>
        <taxon>Spermatophyta</taxon>
        <taxon>Magnoliopsida</taxon>
        <taxon>Liliopsida</taxon>
        <taxon>Poales</taxon>
        <taxon>Poaceae</taxon>
        <taxon>PACMAD clade</taxon>
        <taxon>Arundinoideae</taxon>
        <taxon>Arundineae</taxon>
        <taxon>Arundo</taxon>
    </lineage>
</organism>
<dbReference type="AlphaFoldDB" id="A0A0A8Y1M8"/>
<sequence length="29" mass="3115">MLVTHRCVLCNAAAEISYHVTEPGNAGTR</sequence>
<accession>A0A0A8Y1M8</accession>
<evidence type="ECO:0000313" key="1">
    <source>
        <dbReference type="EMBL" id="JAD19005.1"/>
    </source>
</evidence>
<proteinExistence type="predicted"/>
<reference evidence="1" key="2">
    <citation type="journal article" date="2015" name="Data Brief">
        <title>Shoot transcriptome of the giant reed, Arundo donax.</title>
        <authorList>
            <person name="Barrero R.A."/>
            <person name="Guerrero F.D."/>
            <person name="Moolhuijzen P."/>
            <person name="Goolsby J.A."/>
            <person name="Tidwell J."/>
            <person name="Bellgard S.E."/>
            <person name="Bellgard M.I."/>
        </authorList>
    </citation>
    <scope>NUCLEOTIDE SEQUENCE</scope>
    <source>
        <tissue evidence="1">Shoot tissue taken approximately 20 cm above the soil surface</tissue>
    </source>
</reference>